<dbReference type="EMBL" id="CVQH01025861">
    <property type="protein sequence ID" value="CRK39552.1"/>
    <property type="molecule type" value="Genomic_DNA"/>
</dbReference>
<name>A0A0G4MZF0_VERLO</name>
<accession>A0A0G4MZF0</accession>
<keyword evidence="3" id="KW-1185">Reference proteome</keyword>
<dbReference type="AlphaFoldDB" id="A0A0G4MZF0"/>
<reference evidence="2 3" key="1">
    <citation type="submission" date="2015-05" db="EMBL/GenBank/DDBJ databases">
        <authorList>
            <person name="Wang D.B."/>
            <person name="Wang M."/>
        </authorList>
    </citation>
    <scope>NUCLEOTIDE SEQUENCE [LARGE SCALE GENOMIC DNA]</scope>
    <source>
        <strain evidence="2">VL1</strain>
    </source>
</reference>
<protein>
    <submittedName>
        <fullName evidence="2">Uncharacterized protein</fullName>
    </submittedName>
</protein>
<evidence type="ECO:0000313" key="3">
    <source>
        <dbReference type="Proteomes" id="UP000044602"/>
    </source>
</evidence>
<proteinExistence type="predicted"/>
<dbReference type="Proteomes" id="UP000044602">
    <property type="component" value="Unassembled WGS sequence"/>
</dbReference>
<organism evidence="2 3">
    <name type="scientific">Verticillium longisporum</name>
    <name type="common">Verticillium dahliae var. longisporum</name>
    <dbReference type="NCBI Taxonomy" id="100787"/>
    <lineage>
        <taxon>Eukaryota</taxon>
        <taxon>Fungi</taxon>
        <taxon>Dikarya</taxon>
        <taxon>Ascomycota</taxon>
        <taxon>Pezizomycotina</taxon>
        <taxon>Sordariomycetes</taxon>
        <taxon>Hypocreomycetidae</taxon>
        <taxon>Glomerellales</taxon>
        <taxon>Plectosphaerellaceae</taxon>
        <taxon>Verticillium</taxon>
    </lineage>
</organism>
<feature type="compositionally biased region" description="Polar residues" evidence="1">
    <location>
        <begin position="1"/>
        <end position="11"/>
    </location>
</feature>
<dbReference type="PANTHER" id="PTHR34818">
    <property type="entry name" value="PROTEIN BLI-3"/>
    <property type="match status" value="1"/>
</dbReference>
<dbReference type="STRING" id="100787.A0A0G4MZF0"/>
<sequence>MSNQQFSNADTGNRPADPYKDANQDEVSLQTKIEDLTQFINATKFAMMTTRDASSGNLVSRAMALAASIWVRRGGGERAAAGHAPRVSMLHSMNVSCGNRRPRNAVFSEQSLEPEVLIGQYAVLLAERLVVISLGHVFLVLGLPRIDILGRVSKCEHKEI</sequence>
<evidence type="ECO:0000313" key="2">
    <source>
        <dbReference type="EMBL" id="CRK39552.1"/>
    </source>
</evidence>
<dbReference type="PANTHER" id="PTHR34818:SF1">
    <property type="entry name" value="PROTEIN BLI-3"/>
    <property type="match status" value="1"/>
</dbReference>
<feature type="region of interest" description="Disordered" evidence="1">
    <location>
        <begin position="1"/>
        <end position="21"/>
    </location>
</feature>
<dbReference type="InterPro" id="IPR052917">
    <property type="entry name" value="Stress-Dev_Protein"/>
</dbReference>
<evidence type="ECO:0000256" key="1">
    <source>
        <dbReference type="SAM" id="MobiDB-lite"/>
    </source>
</evidence>
<gene>
    <name evidence="2" type="ORF">BN1708_007974</name>
</gene>